<proteinExistence type="predicted"/>
<dbReference type="EMBL" id="JASBWV010000007">
    <property type="protein sequence ID" value="KAJ9125821.1"/>
    <property type="molecule type" value="Genomic_DNA"/>
</dbReference>
<comment type="caution">
    <text evidence="1">The sequence shown here is derived from an EMBL/GenBank/DDBJ whole genome shotgun (WGS) entry which is preliminary data.</text>
</comment>
<keyword evidence="2" id="KW-1185">Reference proteome</keyword>
<name>A0ACC2XR14_9TREE</name>
<accession>A0ACC2XR14</accession>
<evidence type="ECO:0000313" key="2">
    <source>
        <dbReference type="Proteomes" id="UP001234202"/>
    </source>
</evidence>
<protein>
    <submittedName>
        <fullName evidence="1">Uncharacterized protein</fullName>
    </submittedName>
</protein>
<dbReference type="Proteomes" id="UP001234202">
    <property type="component" value="Unassembled WGS sequence"/>
</dbReference>
<reference evidence="1" key="1">
    <citation type="submission" date="2023-04" db="EMBL/GenBank/DDBJ databases">
        <title>Draft Genome sequencing of Naganishia species isolated from polar environments using Oxford Nanopore Technology.</title>
        <authorList>
            <person name="Leo P."/>
            <person name="Venkateswaran K."/>
        </authorList>
    </citation>
    <scope>NUCLEOTIDE SEQUENCE</scope>
    <source>
        <strain evidence="1">DBVPG 5303</strain>
    </source>
</reference>
<evidence type="ECO:0000313" key="1">
    <source>
        <dbReference type="EMBL" id="KAJ9125821.1"/>
    </source>
</evidence>
<sequence>MPSPDEIERESIVDSLHIEEIDPLTYRSTRLWIPINARGGFGGQVLGLSLRAAIHTLDKDKPWTLHSQHCYFLLPALGKYPIIYRVEKLRDGKSYVTRSVTASQNGQPIFMVTCSFTLPTPARFPQPSFREPMPLGIPPPMACQSEEERWTKYLSTEKAARLHPGARHSLEAYIMERDSSPVAIREVPRDTEFWFEDDDASEEKKAADKAAETKWDGSVAGKANFAARARAAQAAATSDQSVKQVKRKMERHERMLWMKAKDDNVSSLDNNYQKSILAYLSDFQFIGTAAQATGLSQNSNPKLGMMASLDHVVYFYSNDFKTSNWLLHVITSPRVGDGRGVVEGRFYTEEGELVALTVQEGVVRATAAEPKSSKDKSANKAKL</sequence>
<gene>
    <name evidence="1" type="ORF">QFC24_002605</name>
</gene>
<organism evidence="1 2">
    <name type="scientific">Naganishia onofrii</name>
    <dbReference type="NCBI Taxonomy" id="1851511"/>
    <lineage>
        <taxon>Eukaryota</taxon>
        <taxon>Fungi</taxon>
        <taxon>Dikarya</taxon>
        <taxon>Basidiomycota</taxon>
        <taxon>Agaricomycotina</taxon>
        <taxon>Tremellomycetes</taxon>
        <taxon>Filobasidiales</taxon>
        <taxon>Filobasidiaceae</taxon>
        <taxon>Naganishia</taxon>
    </lineage>
</organism>